<name>U7QE61_9CYAN</name>
<dbReference type="RefSeq" id="WP_023068398.1">
    <property type="nucleotide sequence ID" value="NZ_AUZM01000060.1"/>
</dbReference>
<organism evidence="2 3">
    <name type="scientific">Lyngbya aestuarii BL J</name>
    <dbReference type="NCBI Taxonomy" id="1348334"/>
    <lineage>
        <taxon>Bacteria</taxon>
        <taxon>Bacillati</taxon>
        <taxon>Cyanobacteriota</taxon>
        <taxon>Cyanophyceae</taxon>
        <taxon>Oscillatoriophycideae</taxon>
        <taxon>Oscillatoriales</taxon>
        <taxon>Microcoleaceae</taxon>
        <taxon>Lyngbya</taxon>
    </lineage>
</organism>
<comment type="caution">
    <text evidence="2">The sequence shown here is derived from an EMBL/GenBank/DDBJ whole genome shotgun (WGS) entry which is preliminary data.</text>
</comment>
<evidence type="ECO:0000313" key="3">
    <source>
        <dbReference type="Proteomes" id="UP000017127"/>
    </source>
</evidence>
<protein>
    <submittedName>
        <fullName evidence="2">BON domain protein</fullName>
    </submittedName>
</protein>
<dbReference type="Pfam" id="PF04972">
    <property type="entry name" value="BON"/>
    <property type="match status" value="1"/>
</dbReference>
<dbReference type="EMBL" id="AUZM01000060">
    <property type="protein sequence ID" value="ERT05335.1"/>
    <property type="molecule type" value="Genomic_DNA"/>
</dbReference>
<gene>
    <name evidence="2" type="ORF">M595_4698</name>
</gene>
<dbReference type="Proteomes" id="UP000017127">
    <property type="component" value="Unassembled WGS sequence"/>
</dbReference>
<evidence type="ECO:0000313" key="2">
    <source>
        <dbReference type="EMBL" id="ERT05335.1"/>
    </source>
</evidence>
<feature type="domain" description="BON" evidence="1">
    <location>
        <begin position="100"/>
        <end position="154"/>
    </location>
</feature>
<proteinExistence type="predicted"/>
<sequence length="165" mass="18179">MDFYLLLGIVAVGFLVYLLMQRQRLFYSAVTVLGILLITFTQSSSALATPLLGALGTPDSVLQTPQQKQLDERLKLNPGGGQYSGVEYVKKDWKRTKALSDRQIKKTIKSDIQEDLVAMVANGSVILSGTVKDKNTARKIVKEVKAIPGVHEITFELGLKEKSNL</sequence>
<evidence type="ECO:0000259" key="1">
    <source>
        <dbReference type="Pfam" id="PF04972"/>
    </source>
</evidence>
<keyword evidence="3" id="KW-1185">Reference proteome</keyword>
<accession>U7QE61</accession>
<dbReference type="AlphaFoldDB" id="U7QE61"/>
<dbReference type="OrthoDB" id="573762at2"/>
<reference evidence="2 3" key="1">
    <citation type="journal article" date="2013" name="Front. Microbiol.">
        <title>Comparative genomic analyses of the cyanobacterium, Lyngbya aestuarii BL J, a powerful hydrogen producer.</title>
        <authorList>
            <person name="Kothari A."/>
            <person name="Vaughn M."/>
            <person name="Garcia-Pichel F."/>
        </authorList>
    </citation>
    <scope>NUCLEOTIDE SEQUENCE [LARGE SCALE GENOMIC DNA]</scope>
    <source>
        <strain evidence="2 3">BL J</strain>
    </source>
</reference>
<dbReference type="InterPro" id="IPR007055">
    <property type="entry name" value="BON_dom"/>
</dbReference>